<reference evidence="1" key="1">
    <citation type="submission" date="2021-02" db="EMBL/GenBank/DDBJ databases">
        <authorList>
            <person name="Dougan E. K."/>
            <person name="Rhodes N."/>
            <person name="Thang M."/>
            <person name="Chan C."/>
        </authorList>
    </citation>
    <scope>NUCLEOTIDE SEQUENCE</scope>
</reference>
<dbReference type="Proteomes" id="UP000626109">
    <property type="component" value="Unassembled WGS sequence"/>
</dbReference>
<accession>A0A813I9G9</accession>
<dbReference type="EMBL" id="CAJNNW010005301">
    <property type="protein sequence ID" value="CAE8647293.1"/>
    <property type="molecule type" value="Genomic_DNA"/>
</dbReference>
<gene>
    <name evidence="1" type="ORF">PGLA2088_LOCUS5552</name>
</gene>
<evidence type="ECO:0000313" key="1">
    <source>
        <dbReference type="EMBL" id="CAE8647293.1"/>
    </source>
</evidence>
<organism evidence="1 2">
    <name type="scientific">Polarella glacialis</name>
    <name type="common">Dinoflagellate</name>
    <dbReference type="NCBI Taxonomy" id="89957"/>
    <lineage>
        <taxon>Eukaryota</taxon>
        <taxon>Sar</taxon>
        <taxon>Alveolata</taxon>
        <taxon>Dinophyceae</taxon>
        <taxon>Suessiales</taxon>
        <taxon>Suessiaceae</taxon>
        <taxon>Polarella</taxon>
    </lineage>
</organism>
<protein>
    <submittedName>
        <fullName evidence="1">Uncharacterized protein</fullName>
    </submittedName>
</protein>
<proteinExistence type="predicted"/>
<sequence length="229" mass="24261">MYALQGPMAACGYVVPHFPASSGLQSSPASVLLRLRGTQAFRLRPPAWLSRSAGPRGAAAGLLREPPADVADPQRWLLVAAVLGGYVSGLLVKSSASWRMRAAMLACCTHTPVATAASSSSELALAVLAGLLSSSCCILQLGLNVFSLGCAGFAALDCLRRPARALTVAGLSFRIATGGLRWALSPRGAIVWLTALVLTFSPELLKYWNCAPGLLRKRKVRRWFRKSKG</sequence>
<name>A0A813I9G9_POLGL</name>
<comment type="caution">
    <text evidence="1">The sequence shown here is derived from an EMBL/GenBank/DDBJ whole genome shotgun (WGS) entry which is preliminary data.</text>
</comment>
<dbReference type="AlphaFoldDB" id="A0A813I9G9"/>
<evidence type="ECO:0000313" key="2">
    <source>
        <dbReference type="Proteomes" id="UP000626109"/>
    </source>
</evidence>